<feature type="transmembrane region" description="Helical" evidence="7">
    <location>
        <begin position="239"/>
        <end position="262"/>
    </location>
</feature>
<dbReference type="PANTHER" id="PTHR30151">
    <property type="entry name" value="ALKANE SULFONATE ABC TRANSPORTER-RELATED, MEMBRANE SUBUNIT"/>
    <property type="match status" value="1"/>
</dbReference>
<dbReference type="EMBL" id="CAEZWU010000035">
    <property type="protein sequence ID" value="CAB4662439.1"/>
    <property type="molecule type" value="Genomic_DNA"/>
</dbReference>
<evidence type="ECO:0000313" key="9">
    <source>
        <dbReference type="EMBL" id="CAB4662439.1"/>
    </source>
</evidence>
<evidence type="ECO:0000256" key="6">
    <source>
        <dbReference type="ARBA" id="ARBA00023136"/>
    </source>
</evidence>
<protein>
    <submittedName>
        <fullName evidence="9">Unannotated protein</fullName>
    </submittedName>
</protein>
<dbReference type="Pfam" id="PF00528">
    <property type="entry name" value="BPD_transp_1"/>
    <property type="match status" value="1"/>
</dbReference>
<sequence length="272" mass="29717">MSQAPQFVALKIVEKNPKMKTLERVKKIATPFVFGVVFLALWEGAVNGFDLKPYFLAAPSKIMEQFLNNTTRIWEATAVSGSNALIGLCLGTIFGIAMSFILSRFRFLNELVTPLAISLNAIPIFVLVAVLNNMYSITSEVPRRFMVTLVVYFIILVNVARGLTQVSSIQVELMRSYAASEFAILRKVRVPNAIPYLFTALKVAAPASVITAFVSEYFGGLQNGLGSRITSNIANSKNAAAWAYVLGACLLGLAFYTVSIILEGLTRKGQSK</sequence>
<evidence type="ECO:0000256" key="2">
    <source>
        <dbReference type="ARBA" id="ARBA00022448"/>
    </source>
</evidence>
<dbReference type="PROSITE" id="PS50928">
    <property type="entry name" value="ABC_TM1"/>
    <property type="match status" value="1"/>
</dbReference>
<dbReference type="SUPFAM" id="SSF161098">
    <property type="entry name" value="MetI-like"/>
    <property type="match status" value="1"/>
</dbReference>
<dbReference type="PANTHER" id="PTHR30151:SF20">
    <property type="entry name" value="ABC TRANSPORTER PERMEASE PROTEIN HI_0355-RELATED"/>
    <property type="match status" value="1"/>
</dbReference>
<gene>
    <name evidence="9" type="ORF">UFOPK2292_00346</name>
</gene>
<dbReference type="Gene3D" id="1.10.3720.10">
    <property type="entry name" value="MetI-like"/>
    <property type="match status" value="1"/>
</dbReference>
<feature type="transmembrane region" description="Helical" evidence="7">
    <location>
        <begin position="84"/>
        <end position="103"/>
    </location>
</feature>
<feature type="domain" description="ABC transmembrane type-1" evidence="8">
    <location>
        <begin position="73"/>
        <end position="262"/>
    </location>
</feature>
<proteinExistence type="predicted"/>
<feature type="transmembrane region" description="Helical" evidence="7">
    <location>
        <begin position="141"/>
        <end position="160"/>
    </location>
</feature>
<keyword evidence="2" id="KW-0813">Transport</keyword>
<evidence type="ECO:0000256" key="5">
    <source>
        <dbReference type="ARBA" id="ARBA00022989"/>
    </source>
</evidence>
<organism evidence="9">
    <name type="scientific">freshwater metagenome</name>
    <dbReference type="NCBI Taxonomy" id="449393"/>
    <lineage>
        <taxon>unclassified sequences</taxon>
        <taxon>metagenomes</taxon>
        <taxon>ecological metagenomes</taxon>
    </lineage>
</organism>
<keyword evidence="4 7" id="KW-0812">Transmembrane</keyword>
<comment type="subcellular location">
    <subcellularLocation>
        <location evidence="1">Cell membrane</location>
        <topology evidence="1">Multi-pass membrane protein</topology>
    </subcellularLocation>
</comment>
<feature type="transmembrane region" description="Helical" evidence="7">
    <location>
        <begin position="115"/>
        <end position="135"/>
    </location>
</feature>
<keyword evidence="5 7" id="KW-1133">Transmembrane helix</keyword>
<dbReference type="CDD" id="cd06261">
    <property type="entry name" value="TM_PBP2"/>
    <property type="match status" value="1"/>
</dbReference>
<dbReference type="InterPro" id="IPR000515">
    <property type="entry name" value="MetI-like"/>
</dbReference>
<feature type="transmembrane region" description="Helical" evidence="7">
    <location>
        <begin position="28"/>
        <end position="46"/>
    </location>
</feature>
<evidence type="ECO:0000256" key="4">
    <source>
        <dbReference type="ARBA" id="ARBA00022692"/>
    </source>
</evidence>
<evidence type="ECO:0000256" key="7">
    <source>
        <dbReference type="SAM" id="Phobius"/>
    </source>
</evidence>
<dbReference type="GO" id="GO:0005886">
    <property type="term" value="C:plasma membrane"/>
    <property type="evidence" value="ECO:0007669"/>
    <property type="project" value="UniProtKB-SubCell"/>
</dbReference>
<dbReference type="AlphaFoldDB" id="A0A6J6LNT3"/>
<keyword evidence="3" id="KW-1003">Cell membrane</keyword>
<evidence type="ECO:0000256" key="1">
    <source>
        <dbReference type="ARBA" id="ARBA00004651"/>
    </source>
</evidence>
<evidence type="ECO:0000259" key="8">
    <source>
        <dbReference type="PROSITE" id="PS50928"/>
    </source>
</evidence>
<feature type="transmembrane region" description="Helical" evidence="7">
    <location>
        <begin position="196"/>
        <end position="219"/>
    </location>
</feature>
<reference evidence="9" key="1">
    <citation type="submission" date="2020-05" db="EMBL/GenBank/DDBJ databases">
        <authorList>
            <person name="Chiriac C."/>
            <person name="Salcher M."/>
            <person name="Ghai R."/>
            <person name="Kavagutti S V."/>
        </authorList>
    </citation>
    <scope>NUCLEOTIDE SEQUENCE</scope>
</reference>
<keyword evidence="6 7" id="KW-0472">Membrane</keyword>
<accession>A0A6J6LNT3</accession>
<dbReference type="InterPro" id="IPR035906">
    <property type="entry name" value="MetI-like_sf"/>
</dbReference>
<name>A0A6J6LNT3_9ZZZZ</name>
<dbReference type="GO" id="GO:0055085">
    <property type="term" value="P:transmembrane transport"/>
    <property type="evidence" value="ECO:0007669"/>
    <property type="project" value="InterPro"/>
</dbReference>
<evidence type="ECO:0000256" key="3">
    <source>
        <dbReference type="ARBA" id="ARBA00022475"/>
    </source>
</evidence>